<evidence type="ECO:0000256" key="2">
    <source>
        <dbReference type="SAM" id="Phobius"/>
    </source>
</evidence>
<reference evidence="3 4" key="1">
    <citation type="submission" date="2019-04" db="EMBL/GenBank/DDBJ databases">
        <authorList>
            <person name="Feng G."/>
            <person name="Zhang J."/>
            <person name="Zhu H."/>
        </authorList>
    </citation>
    <scope>NUCLEOTIDE SEQUENCE [LARGE SCALE GENOMIC DNA]</scope>
    <source>
        <strain evidence="3 4">92R-1</strain>
    </source>
</reference>
<proteinExistence type="predicted"/>
<dbReference type="RefSeq" id="WP_135436567.1">
    <property type="nucleotide sequence ID" value="NZ_SRLA01000006.1"/>
</dbReference>
<evidence type="ECO:0000256" key="1">
    <source>
        <dbReference type="SAM" id="MobiDB-lite"/>
    </source>
</evidence>
<keyword evidence="2" id="KW-0472">Membrane</keyword>
<dbReference type="InterPro" id="IPR008969">
    <property type="entry name" value="CarboxyPept-like_regulatory"/>
</dbReference>
<dbReference type="Gene3D" id="2.60.40.1120">
    <property type="entry name" value="Carboxypeptidase-like, regulatory domain"/>
    <property type="match status" value="1"/>
</dbReference>
<keyword evidence="2" id="KW-1133">Transmembrane helix</keyword>
<evidence type="ECO:0000313" key="4">
    <source>
        <dbReference type="Proteomes" id="UP000298337"/>
    </source>
</evidence>
<name>A0A4Z0P2C3_9BACT</name>
<evidence type="ECO:0000313" key="3">
    <source>
        <dbReference type="EMBL" id="TGE04125.1"/>
    </source>
</evidence>
<feature type="compositionally biased region" description="Basic and acidic residues" evidence="1">
    <location>
        <begin position="116"/>
        <end position="129"/>
    </location>
</feature>
<evidence type="ECO:0008006" key="5">
    <source>
        <dbReference type="Google" id="ProtNLM"/>
    </source>
</evidence>
<keyword evidence="2" id="KW-0812">Transmembrane</keyword>
<dbReference type="Proteomes" id="UP000298337">
    <property type="component" value="Unassembled WGS sequence"/>
</dbReference>
<organism evidence="3 4">
    <name type="scientific">Hymenobacter fodinae</name>
    <dbReference type="NCBI Taxonomy" id="2510796"/>
    <lineage>
        <taxon>Bacteria</taxon>
        <taxon>Pseudomonadati</taxon>
        <taxon>Bacteroidota</taxon>
        <taxon>Cytophagia</taxon>
        <taxon>Cytophagales</taxon>
        <taxon>Hymenobacteraceae</taxon>
        <taxon>Hymenobacter</taxon>
    </lineage>
</organism>
<sequence length="233" mass="24295">MNENTSTPLNEEEVTTNVLAEEENFSSGNGRLALIVGGIVALVVSGYAMLPATTTRQLVSAMPGIELGDATVTGTRAAEQPTDTVAATTAADPAEEPKTPAEQKAIAAKPQSARETAARTEAEEVKEEAAPAEIEVEPVPAAEPATPSMVTITGRILNENGRPLAGATVLVKGSKKAVGTDANGNYSLELPAGDNTLVYGYGGYEDQEIRTRNAQPVNVTLVPAENAGKRRRR</sequence>
<feature type="transmembrane region" description="Helical" evidence="2">
    <location>
        <begin position="32"/>
        <end position="50"/>
    </location>
</feature>
<dbReference type="EMBL" id="SRLA01000006">
    <property type="protein sequence ID" value="TGE04125.1"/>
    <property type="molecule type" value="Genomic_DNA"/>
</dbReference>
<dbReference type="SUPFAM" id="SSF49464">
    <property type="entry name" value="Carboxypeptidase regulatory domain-like"/>
    <property type="match status" value="1"/>
</dbReference>
<keyword evidence="4" id="KW-1185">Reference proteome</keyword>
<dbReference type="OrthoDB" id="883344at2"/>
<accession>A0A4Z0P2C3</accession>
<dbReference type="Pfam" id="PF13715">
    <property type="entry name" value="CarbopepD_reg_2"/>
    <property type="match status" value="1"/>
</dbReference>
<gene>
    <name evidence="3" type="ORF">EU556_22915</name>
</gene>
<feature type="region of interest" description="Disordered" evidence="1">
    <location>
        <begin position="89"/>
        <end position="133"/>
    </location>
</feature>
<comment type="caution">
    <text evidence="3">The sequence shown here is derived from an EMBL/GenBank/DDBJ whole genome shotgun (WGS) entry which is preliminary data.</text>
</comment>
<dbReference type="AlphaFoldDB" id="A0A4Z0P2C3"/>
<protein>
    <recommendedName>
        <fullName evidence="5">Carboxypeptidase-like protein</fullName>
    </recommendedName>
</protein>